<sequence>MTPKHQYKGTKCRLQAGRQLSMEQYALAISCVFGEFLAPSHSTSFNDEGLMNASDRRQRAHHNGLLNPKELAKSTTFKRQSQENTIIPEVSKSPDAFNTEKPSNAMTPKCKFPSYGKTESLKRVSLSI</sequence>
<dbReference type="AlphaFoldDB" id="A0A0J9WKX7"/>
<dbReference type="Proteomes" id="UP000009097">
    <property type="component" value="Unassembled WGS sequence"/>
</dbReference>
<reference evidence="2" key="1">
    <citation type="submission" date="2007-04" db="EMBL/GenBank/DDBJ databases">
        <authorList>
            <consortium name="The Broad Institute Genome Sequencing Platform"/>
            <person name="Birren B."/>
            <person name="Lander E."/>
            <person name="Galagan J."/>
            <person name="Nusbaum C."/>
            <person name="Devon K."/>
            <person name="Ma L.-J."/>
            <person name="Jaffe D."/>
            <person name="Butler J."/>
            <person name="Alvarez P."/>
            <person name="Gnerre S."/>
            <person name="Grabherr M."/>
            <person name="Kleber M."/>
            <person name="Mauceli E."/>
            <person name="Brockman W."/>
            <person name="MacCallum I.A."/>
            <person name="Young S."/>
            <person name="LaButti K."/>
            <person name="DeCaprio D."/>
            <person name="Crawford M."/>
            <person name="Koehrsen M."/>
            <person name="Engels R."/>
            <person name="Montgomery P."/>
            <person name="Pearson M."/>
            <person name="Howarth C."/>
            <person name="Larson L."/>
            <person name="White J."/>
            <person name="O'Leary S."/>
            <person name="Kodira C."/>
            <person name="Zeng Q."/>
            <person name="Yandava C."/>
            <person name="Alvarado L."/>
            <person name="Kistler C."/>
            <person name="Shim W.-B."/>
            <person name="Kang S."/>
            <person name="Woloshuk C."/>
        </authorList>
    </citation>
    <scope>NUCLEOTIDE SEQUENCE</scope>
    <source>
        <strain evidence="2">4287</strain>
    </source>
</reference>
<evidence type="ECO:0000313" key="3">
    <source>
        <dbReference type="Proteomes" id="UP000009097"/>
    </source>
</evidence>
<dbReference type="KEGG" id="fox:FOXG_19071"/>
<dbReference type="EMBL" id="DS231700">
    <property type="protein sequence ID" value="KNB02802.1"/>
    <property type="molecule type" value="Genomic_DNA"/>
</dbReference>
<dbReference type="RefSeq" id="XP_018240847.1">
    <property type="nucleotide sequence ID" value="XM_018399252.1"/>
</dbReference>
<name>A0A0J9WKX7_FUSO4</name>
<reference evidence="2" key="2">
    <citation type="journal article" date="2010" name="Nature">
        <title>Comparative genomics reveals mobile pathogenicity chromosomes in Fusarium.</title>
        <authorList>
            <person name="Ma L.J."/>
            <person name="van der Does H.C."/>
            <person name="Borkovich K.A."/>
            <person name="Coleman J.J."/>
            <person name="Daboussi M.J."/>
            <person name="Di Pietro A."/>
            <person name="Dufresne M."/>
            <person name="Freitag M."/>
            <person name="Grabherr M."/>
            <person name="Henrissat B."/>
            <person name="Houterman P.M."/>
            <person name="Kang S."/>
            <person name="Shim W.B."/>
            <person name="Woloshuk C."/>
            <person name="Xie X."/>
            <person name="Xu J.R."/>
            <person name="Antoniw J."/>
            <person name="Baker S.E."/>
            <person name="Bluhm B.H."/>
            <person name="Breakspear A."/>
            <person name="Brown D.W."/>
            <person name="Butchko R.A."/>
            <person name="Chapman S."/>
            <person name="Coulson R."/>
            <person name="Coutinho P.M."/>
            <person name="Danchin E.G."/>
            <person name="Diener A."/>
            <person name="Gale L.R."/>
            <person name="Gardiner D.M."/>
            <person name="Goff S."/>
            <person name="Hammond-Kosack K.E."/>
            <person name="Hilburn K."/>
            <person name="Hua-Van A."/>
            <person name="Jonkers W."/>
            <person name="Kazan K."/>
            <person name="Kodira C.D."/>
            <person name="Koehrsen M."/>
            <person name="Kumar L."/>
            <person name="Lee Y.H."/>
            <person name="Li L."/>
            <person name="Manners J.M."/>
            <person name="Miranda-Saavedra D."/>
            <person name="Mukherjee M."/>
            <person name="Park G."/>
            <person name="Park J."/>
            <person name="Park S.Y."/>
            <person name="Proctor R.H."/>
            <person name="Regev A."/>
            <person name="Ruiz-Roldan M.C."/>
            <person name="Sain D."/>
            <person name="Sakthikumar S."/>
            <person name="Sykes S."/>
            <person name="Schwartz D.C."/>
            <person name="Turgeon B.G."/>
            <person name="Wapinski I."/>
            <person name="Yoder O."/>
            <person name="Young S."/>
            <person name="Zeng Q."/>
            <person name="Zhou S."/>
            <person name="Galagan J."/>
            <person name="Cuomo C.A."/>
            <person name="Kistler H.C."/>
            <person name="Rep M."/>
        </authorList>
    </citation>
    <scope>NUCLEOTIDE SEQUENCE [LARGE SCALE GENOMIC DNA]</scope>
    <source>
        <strain evidence="2">4287</strain>
    </source>
</reference>
<dbReference type="GeneID" id="28959777"/>
<evidence type="ECO:0000313" key="2">
    <source>
        <dbReference type="EMBL" id="KNB02802.1"/>
    </source>
</evidence>
<organism evidence="2 3">
    <name type="scientific">Fusarium oxysporum f. sp. lycopersici (strain 4287 / CBS 123668 / FGSC 9935 / NRRL 34936)</name>
    <name type="common">Fusarium vascular wilt of tomato</name>
    <dbReference type="NCBI Taxonomy" id="426428"/>
    <lineage>
        <taxon>Eukaryota</taxon>
        <taxon>Fungi</taxon>
        <taxon>Dikarya</taxon>
        <taxon>Ascomycota</taxon>
        <taxon>Pezizomycotina</taxon>
        <taxon>Sordariomycetes</taxon>
        <taxon>Hypocreomycetidae</taxon>
        <taxon>Hypocreales</taxon>
        <taxon>Nectriaceae</taxon>
        <taxon>Fusarium</taxon>
        <taxon>Fusarium oxysporum species complex</taxon>
    </lineage>
</organism>
<accession>A0A0J9WKX7</accession>
<feature type="compositionally biased region" description="Polar residues" evidence="1">
    <location>
        <begin position="73"/>
        <end position="85"/>
    </location>
</feature>
<evidence type="ECO:0000256" key="1">
    <source>
        <dbReference type="SAM" id="MobiDB-lite"/>
    </source>
</evidence>
<proteinExistence type="predicted"/>
<protein>
    <submittedName>
        <fullName evidence="2">Uncharacterized protein</fullName>
    </submittedName>
</protein>
<dbReference type="OrthoDB" id="10281499at2759"/>
<gene>
    <name evidence="2" type="ORF">FOXG_19071</name>
</gene>
<feature type="region of interest" description="Disordered" evidence="1">
    <location>
        <begin position="48"/>
        <end position="111"/>
    </location>
</feature>
<dbReference type="VEuPathDB" id="FungiDB:FOXG_19071"/>